<feature type="compositionally biased region" description="Basic and acidic residues" evidence="3">
    <location>
        <begin position="1942"/>
        <end position="1953"/>
    </location>
</feature>
<dbReference type="GO" id="GO:0045010">
    <property type="term" value="P:actin nucleation"/>
    <property type="evidence" value="ECO:0007669"/>
    <property type="project" value="InterPro"/>
</dbReference>
<comment type="similarity">
    <text evidence="1">Belongs to the formin homology family. Cappuccino subfamily.</text>
</comment>
<evidence type="ECO:0000256" key="2">
    <source>
        <dbReference type="SAM" id="Coils"/>
    </source>
</evidence>
<evidence type="ECO:0000313" key="6">
    <source>
        <dbReference type="EMBL" id="GFS11505.1"/>
    </source>
</evidence>
<feature type="compositionally biased region" description="Polar residues" evidence="3">
    <location>
        <begin position="2298"/>
        <end position="2308"/>
    </location>
</feature>
<feature type="compositionally biased region" description="Polar residues" evidence="3">
    <location>
        <begin position="233"/>
        <end position="272"/>
    </location>
</feature>
<feature type="compositionally biased region" description="Basic residues" evidence="3">
    <location>
        <begin position="1101"/>
        <end position="1110"/>
    </location>
</feature>
<dbReference type="InterPro" id="IPR015425">
    <property type="entry name" value="FH2_Formin"/>
</dbReference>
<evidence type="ECO:0000256" key="3">
    <source>
        <dbReference type="SAM" id="MobiDB-lite"/>
    </source>
</evidence>
<feature type="compositionally biased region" description="Low complexity" evidence="3">
    <location>
        <begin position="1431"/>
        <end position="1444"/>
    </location>
</feature>
<feature type="compositionally biased region" description="Polar residues" evidence="3">
    <location>
        <begin position="1281"/>
        <end position="1323"/>
    </location>
</feature>
<feature type="compositionally biased region" description="Low complexity" evidence="3">
    <location>
        <begin position="2362"/>
        <end position="2381"/>
    </location>
</feature>
<dbReference type="PRINTS" id="PR00828">
    <property type="entry name" value="FORMIN"/>
</dbReference>
<feature type="compositionally biased region" description="Basic and acidic residues" evidence="3">
    <location>
        <begin position="2038"/>
        <end position="2065"/>
    </location>
</feature>
<dbReference type="InterPro" id="IPR036388">
    <property type="entry name" value="WH-like_DNA-bd_sf"/>
</dbReference>
<feature type="compositionally biased region" description="Basic residues" evidence="3">
    <location>
        <begin position="2252"/>
        <end position="2262"/>
    </location>
</feature>
<feature type="compositionally biased region" description="Basic residues" evidence="3">
    <location>
        <begin position="1662"/>
        <end position="1671"/>
    </location>
</feature>
<dbReference type="GO" id="GO:0005737">
    <property type="term" value="C:cytoplasm"/>
    <property type="evidence" value="ECO:0007669"/>
    <property type="project" value="TreeGrafter"/>
</dbReference>
<dbReference type="GO" id="GO:0051015">
    <property type="term" value="F:actin filament binding"/>
    <property type="evidence" value="ECO:0007669"/>
    <property type="project" value="TreeGrafter"/>
</dbReference>
<feature type="region of interest" description="Disordered" evidence="3">
    <location>
        <begin position="1902"/>
        <end position="2023"/>
    </location>
</feature>
<feature type="compositionally biased region" description="Basic and acidic residues" evidence="3">
    <location>
        <begin position="470"/>
        <end position="486"/>
    </location>
</feature>
<feature type="compositionally biased region" description="Basic residues" evidence="3">
    <location>
        <begin position="2157"/>
        <end position="2173"/>
    </location>
</feature>
<feature type="coiled-coil region" evidence="2">
    <location>
        <begin position="893"/>
        <end position="927"/>
    </location>
</feature>
<feature type="compositionally biased region" description="Basic and acidic residues" evidence="3">
    <location>
        <begin position="1489"/>
        <end position="1502"/>
    </location>
</feature>
<protein>
    <submittedName>
        <fullName evidence="6">Formin-2</fullName>
    </submittedName>
</protein>
<feature type="region of interest" description="Disordered" evidence="3">
    <location>
        <begin position="191"/>
        <end position="327"/>
    </location>
</feature>
<reference evidence="6 7" key="1">
    <citation type="journal article" date="2021" name="Elife">
        <title>Chloroplast acquisition without the gene transfer in kleptoplastic sea slugs, Plakobranchus ocellatus.</title>
        <authorList>
            <person name="Maeda T."/>
            <person name="Takahashi S."/>
            <person name="Yoshida T."/>
            <person name="Shimamura S."/>
            <person name="Takaki Y."/>
            <person name="Nagai Y."/>
            <person name="Toyoda A."/>
            <person name="Suzuki Y."/>
            <person name="Arimoto A."/>
            <person name="Ishii H."/>
            <person name="Satoh N."/>
            <person name="Nishiyama T."/>
            <person name="Hasebe M."/>
            <person name="Maruyama T."/>
            <person name="Minagawa J."/>
            <person name="Obokata J."/>
            <person name="Shigenobu S."/>
        </authorList>
    </citation>
    <scope>NUCLEOTIDE SEQUENCE [LARGE SCALE GENOMIC DNA]</scope>
</reference>
<feature type="coiled-coil region" evidence="2">
    <location>
        <begin position="605"/>
        <end position="657"/>
    </location>
</feature>
<dbReference type="InterPro" id="IPR042201">
    <property type="entry name" value="FH2_Formin_sf"/>
</dbReference>
<comment type="caution">
    <text evidence="6">The sequence shown here is derived from an EMBL/GenBank/DDBJ whole genome shotgun (WGS) entry which is preliminary data.</text>
</comment>
<keyword evidence="7" id="KW-1185">Reference proteome</keyword>
<feature type="compositionally biased region" description="Low complexity" evidence="3">
    <location>
        <begin position="1994"/>
        <end position="2008"/>
    </location>
</feature>
<proteinExistence type="inferred from homology"/>
<feature type="region of interest" description="Disordered" evidence="3">
    <location>
        <begin position="1790"/>
        <end position="1820"/>
    </location>
</feature>
<dbReference type="PROSITE" id="PS51444">
    <property type="entry name" value="FH2"/>
    <property type="match status" value="1"/>
</dbReference>
<feature type="compositionally biased region" description="Low complexity" evidence="3">
    <location>
        <begin position="1920"/>
        <end position="1941"/>
    </location>
</feature>
<name>A0AAV4IN22_9GAST</name>
<dbReference type="Gene3D" id="1.20.58.2220">
    <property type="entry name" value="Formin, FH2 domain"/>
    <property type="match status" value="1"/>
</dbReference>
<gene>
    <name evidence="6" type="ORF">ElyMa_001349100</name>
</gene>
<dbReference type="InterPro" id="IPR036390">
    <property type="entry name" value="WH_DNA-bd_sf"/>
</dbReference>
<feature type="compositionally biased region" description="Basic and acidic residues" evidence="3">
    <location>
        <begin position="1646"/>
        <end position="1661"/>
    </location>
</feature>
<feature type="compositionally biased region" description="Basic and acidic residues" evidence="3">
    <location>
        <begin position="2286"/>
        <end position="2297"/>
    </location>
</feature>
<dbReference type="GO" id="GO:0005884">
    <property type="term" value="C:actin filament"/>
    <property type="evidence" value="ECO:0007669"/>
    <property type="project" value="InterPro"/>
</dbReference>
<dbReference type="EMBL" id="BMAT01002677">
    <property type="protein sequence ID" value="GFS11505.1"/>
    <property type="molecule type" value="Genomic_DNA"/>
</dbReference>
<sequence>MDKKKGSPHRKRNVFKGSVLVSLLVESHPHKFPTRLAASRLARRLYQDGHIRSIFGASQFEDSAQLYVWNDNVDDAARKLQRGDGGHLGGGHIMTSPVSSSISTPALPSSHTEAKAYDQNQIASSVDWQLVQDIKSKVLNRSETYNIVTSYNTFFQELERDFGFDHNKAHTSGSGLSGRSATTPYTSTLELKKQSSAHKSADTLTASRGQAEKEPFLKTAGEAAKRRVKSPPSKENPQSGESVSATYKPLGSSNVGGKQSPSKHNVIVSTRSISKDRKAGQKVESQAKTAHPLNKAQPQSSGSNFSSPSKASSHSPPSAPVKPHQHQKHPNYLYHQYQNQPNLVNSHVISLTAPLQTSSSEKTPKQNVHNQRTPKQSSIMESDSSVNLFNSKAYHKGFNSMSPESHTPLNSQPSTLESGIGSSHPDSTANLSSVPPNHQSFSMVTLEHSDSRPQHYDPYSQTNPHKHQHYNRETHVCSQETQHDLRSISPPPVPKYPDEMSPNGGRDAPRKDPSPGTSQNIPSSLFIDKAQKLKDIGRGSDPLETSEMTSIPNTRFHNAGVISAIVGDTNTTSVTTTNGAAVEGVVGVRDVNRWATESGVVIDGNNSYSDNEKQLLEEMRRMKQEHQSVLRTYEGRVNKLMAKMHELRNIAEMLENSSSKPLPGKLTLLDILEDKDLPESRVPATVGDNGIIPALPFNVTAADSTVDTQQGQTLVPPPLPPRPSRGTRVYPNKPIIHTSAHMRPLLWTRIILDDEGQLEAPEYLVYELSKVDHFRERLEFLRFKNKLQINLFEIDQQLKELNTACEEITSNLSLKNVLETVLAVGNHMNAGTDRGQADGFGMDILNTLKGIQDTLKRGNLLELILRIYCVKYESALDVGCPTRFQLPEPSNMRHAAQVSFEDIQRALKELKEELAYVRGKLEALSVKEGNTVTIALRVTSENFMTSAMEVLTEEEKLLETTRIQFWKTASYFSQEGQRSSPREFFQVWASFLHDCKYYWKLAHRNLARDRFTADLATKSQLSSSSLPGFNSLKSTMMRHVASFSQDEEMRENRARQLEHINSWIESVGRYTLEMGPEDHEEANFFNETDYLQHPQQQQHAYYHHQSHHHQNPYQQSQHEEVVDNAFDLPENADERDCLTPVNLPENDIHDNHYGYYQHRHQVIDSKHQRKCDSDQYGYGSPDDGDISSPYYKNQPRVVHIAKTSSRHQQHHTGLLQPQRNQHSAKDVLSSDQNQIQTSPKPIKAIPPNVIKPQPITQVSPSVSSPSPTSPHPVHMVKPLSSVDTNNNHNSANKQNISKSSSPNTNKLSNNNRVNKHTANTEYSGNPKRDGHIEEDTFGFEPFYESLSRHALNHLVSPASDGSETPPPYTESKHNQILNPTQDLPHDYYSTQNVSSPGSSEQDNTQKKNGSFFKSLLKRDSKQRHPTSSGDQHQNSNNQQSSHQHSALRSVSAPFNKFRNTVVQKLSGNSSSKKSHAENEKSPSSPDNDNCTRKHEGGFKEIQDGMEESPPKPPRGFLVDHHDQDTQQDNKAVNSGTNPFHDDVVNYQNYFYPGQPRRADVAANTDRGKRNQEESGFEGYLSSARPAAVMLVGSAHRDGHDSLPSTVSSHHSGRDQGLSMFRDPNTQGLSQSQPHSNSKSRKRSRSRDHLEEQSQRENSPDHRQRHGHKGGPRSRSGRDRAPIALGSNVSISDMYGKSLEVATQFSDNEATEEMKTSETVRNEFMQDIQPNTQNHYSEHTVTGKGDVDTSKSISMTAEPKWIKAKAVPVYKAKLIPNYENQTKYDPKLEGGIRGHAGPVTSSVSGPHFRHEPQSSSSSDMYRKELQKKSGQYVVGGGGGGVIYQDPSNCSSSKARNGTSPAVICSPTSAAFPGAPTSYTVLPPKFSSNHYHASPLIFSQYPSNSSQLHQSLNPGKKPSEGSNVNVVQRSSSSPPPHQNQNQTSEKDNADTETHHIKTVAASMFTVSPDGRLELGPSRDAHSAEGGLSNKERNQQSNRNVVARRSSSANNILDRAHGVSKSPYDGLSKKCYHADDNVHCSRHHENSKNSHNDKHSQGRMSRRDDSCKKATPTSWRQPAAPQSVMSLIDRFEQTPPPNASPSSNFLHPPLMEDDKPPSMTSTPLARRKNIRDDETMVSPPISSGRSDDASTHSHSTGSKKSSHHYVEHHKPHHRHLVKEFDIKDRARSHGYYHKHDDHGSHGYRKYDNDHKSNNTKRSGSYPETPQHQGIANSLPEPQQHNHHPNKSSPSSSNSSHHHNNRNHRSQQRDRHPNDGMIKSAESQQGKIQDYNHRDRGKEIRASSQGASTNPDQGWGQGRLDERLTYSSQSHRHGPHQSTPPVSSGSSHVPGTAYHSSFLPKPEPQYPGQQKQQQNQNQSNNLNPKSGSNRDHYSSDRNFNQLYHQHGQSSPMGGGKDHEHQISQFPAASNSNINKNVGSEAKSSRSNSHNVHRRPSPQILYISPMSAQQASNSSSSNKSHSNNNNNNDNLSPSTTISNNNNHNDKGVSGMQAVSSGNDLYTAELRRAIKSTNSAFDRPLKSGPLYGRQPGAMAVVKPTVLHP</sequence>
<feature type="region of interest" description="Disordered" evidence="3">
    <location>
        <begin position="1093"/>
        <end position="1118"/>
    </location>
</feature>
<organism evidence="6 7">
    <name type="scientific">Elysia marginata</name>
    <dbReference type="NCBI Taxonomy" id="1093978"/>
    <lineage>
        <taxon>Eukaryota</taxon>
        <taxon>Metazoa</taxon>
        <taxon>Spiralia</taxon>
        <taxon>Lophotrochozoa</taxon>
        <taxon>Mollusca</taxon>
        <taxon>Gastropoda</taxon>
        <taxon>Heterobranchia</taxon>
        <taxon>Euthyneura</taxon>
        <taxon>Panpulmonata</taxon>
        <taxon>Sacoglossa</taxon>
        <taxon>Placobranchoidea</taxon>
        <taxon>Plakobranchidae</taxon>
        <taxon>Elysia</taxon>
    </lineage>
</organism>
<dbReference type="Gene3D" id="1.10.10.10">
    <property type="entry name" value="Winged helix-like DNA-binding domain superfamily/Winged helix DNA-binding domain"/>
    <property type="match status" value="1"/>
</dbReference>
<feature type="compositionally biased region" description="Polar residues" evidence="3">
    <location>
        <begin position="2212"/>
        <end position="2235"/>
    </location>
</feature>
<dbReference type="GO" id="GO:0008017">
    <property type="term" value="F:microtubule binding"/>
    <property type="evidence" value="ECO:0007669"/>
    <property type="project" value="InterPro"/>
</dbReference>
<dbReference type="GO" id="GO:0030866">
    <property type="term" value="P:cortical actin cytoskeleton organization"/>
    <property type="evidence" value="ECO:0007669"/>
    <property type="project" value="TreeGrafter"/>
</dbReference>
<dbReference type="SMART" id="SM00498">
    <property type="entry name" value="FH2"/>
    <property type="match status" value="1"/>
</dbReference>
<feature type="region of interest" description="Disordered" evidence="3">
    <location>
        <begin position="1355"/>
        <end position="1448"/>
    </location>
</feature>
<feature type="compositionally biased region" description="Low complexity" evidence="3">
    <location>
        <begin position="298"/>
        <end position="316"/>
    </location>
</feature>
<feature type="compositionally biased region" description="Polar residues" evidence="3">
    <location>
        <begin position="1229"/>
        <end position="1239"/>
    </location>
</feature>
<dbReference type="Proteomes" id="UP000762676">
    <property type="component" value="Unassembled WGS sequence"/>
</dbReference>
<feature type="compositionally biased region" description="Polar residues" evidence="3">
    <location>
        <begin position="2422"/>
        <end position="2433"/>
    </location>
</feature>
<dbReference type="GO" id="GO:0035556">
    <property type="term" value="P:intracellular signal transduction"/>
    <property type="evidence" value="ECO:0007669"/>
    <property type="project" value="InterPro"/>
</dbReference>
<dbReference type="PANTHER" id="PTHR45920">
    <property type="entry name" value="FORMIN HOMOLOGY 2 DOMAIN CONTAINING, ISOFORM I"/>
    <property type="match status" value="1"/>
</dbReference>
<evidence type="ECO:0000256" key="1">
    <source>
        <dbReference type="ARBA" id="ARBA00005271"/>
    </source>
</evidence>
<feature type="compositionally biased region" description="Polar residues" evidence="3">
    <location>
        <begin position="1902"/>
        <end position="1911"/>
    </location>
</feature>
<dbReference type="PROSITE" id="PS50186">
    <property type="entry name" value="DEP"/>
    <property type="match status" value="1"/>
</dbReference>
<feature type="domain" description="DEP" evidence="4">
    <location>
        <begin position="13"/>
        <end position="71"/>
    </location>
</feature>
<feature type="region of interest" description="Disordered" evidence="3">
    <location>
        <begin position="397"/>
        <end position="525"/>
    </location>
</feature>
<dbReference type="InterPro" id="IPR000591">
    <property type="entry name" value="DEP_dom"/>
</dbReference>
<feature type="region of interest" description="Disordered" evidence="3">
    <location>
        <begin position="2422"/>
        <end position="2508"/>
    </location>
</feature>
<feature type="region of interest" description="Disordered" evidence="3">
    <location>
        <begin position="1163"/>
        <end position="1333"/>
    </location>
</feature>
<feature type="compositionally biased region" description="Polar residues" evidence="3">
    <location>
        <begin position="1388"/>
        <end position="1408"/>
    </location>
</feature>
<feature type="compositionally biased region" description="Polar residues" evidence="3">
    <location>
        <begin position="1623"/>
        <end position="1636"/>
    </location>
</feature>
<feature type="domain" description="FH2" evidence="5">
    <location>
        <begin position="606"/>
        <end position="1021"/>
    </location>
</feature>
<dbReference type="Pfam" id="PF02181">
    <property type="entry name" value="FH2"/>
    <property type="match status" value="1"/>
</dbReference>
<dbReference type="PANTHER" id="PTHR45920:SF7">
    <property type="entry name" value="FORMIN-G"/>
    <property type="match status" value="1"/>
</dbReference>
<feature type="compositionally biased region" description="Low complexity" evidence="3">
    <location>
        <begin position="2335"/>
        <end position="2348"/>
    </location>
</feature>
<keyword evidence="2" id="KW-0175">Coiled coil</keyword>
<feature type="compositionally biased region" description="Polar residues" evidence="3">
    <location>
        <begin position="1526"/>
        <end position="1537"/>
    </location>
</feature>
<feature type="compositionally biased region" description="Low complexity" evidence="3">
    <location>
        <begin position="2467"/>
        <end position="2489"/>
    </location>
</feature>
<dbReference type="SUPFAM" id="SSF46785">
    <property type="entry name" value="Winged helix' DNA-binding domain"/>
    <property type="match status" value="1"/>
</dbReference>
<feature type="region of interest" description="Disordered" evidence="3">
    <location>
        <begin position="2038"/>
        <end position="2392"/>
    </location>
</feature>
<feature type="compositionally biased region" description="Basic and acidic residues" evidence="3">
    <location>
        <begin position="1968"/>
        <end position="1980"/>
    </location>
</feature>
<evidence type="ECO:0000259" key="5">
    <source>
        <dbReference type="PROSITE" id="PS51444"/>
    </source>
</evidence>
<evidence type="ECO:0000313" key="7">
    <source>
        <dbReference type="Proteomes" id="UP000762676"/>
    </source>
</evidence>
<feature type="region of interest" description="Disordered" evidence="3">
    <location>
        <begin position="1465"/>
        <end position="1680"/>
    </location>
</feature>
<accession>A0AAV4IN22</accession>
<dbReference type="SUPFAM" id="SSF101447">
    <property type="entry name" value="Formin homology 2 domain (FH2 domain)"/>
    <property type="match status" value="1"/>
</dbReference>
<feature type="compositionally biased region" description="Low complexity" evidence="3">
    <location>
        <begin position="1252"/>
        <end position="1266"/>
    </location>
</feature>
<feature type="compositionally biased region" description="Basic and acidic residues" evidence="3">
    <location>
        <begin position="2174"/>
        <end position="2209"/>
    </location>
</feature>
<feature type="region of interest" description="Disordered" evidence="3">
    <location>
        <begin position="355"/>
        <end position="383"/>
    </location>
</feature>
<dbReference type="InterPro" id="IPR001265">
    <property type="entry name" value="Formin_Cappuccino_subfam"/>
</dbReference>
<feature type="compositionally biased region" description="Basic and acidic residues" evidence="3">
    <location>
        <begin position="1163"/>
        <end position="1173"/>
    </location>
</feature>
<evidence type="ECO:0000259" key="4">
    <source>
        <dbReference type="PROSITE" id="PS50186"/>
    </source>
</evidence>
<feature type="compositionally biased region" description="Polar residues" evidence="3">
    <location>
        <begin position="399"/>
        <end position="443"/>
    </location>
</feature>